<reference evidence="2" key="1">
    <citation type="submission" date="2017-09" db="EMBL/GenBank/DDBJ databases">
        <title>Polyketide synthases of a Diaporthe helianthi virulent isolate.</title>
        <authorList>
            <person name="Baroncelli R."/>
        </authorList>
    </citation>
    <scope>NUCLEOTIDE SEQUENCE [LARGE SCALE GENOMIC DNA]</scope>
    <source>
        <strain evidence="2">7/96</strain>
    </source>
</reference>
<dbReference type="Proteomes" id="UP000094444">
    <property type="component" value="Unassembled WGS sequence"/>
</dbReference>
<feature type="compositionally biased region" description="Acidic residues" evidence="1">
    <location>
        <begin position="151"/>
        <end position="167"/>
    </location>
</feature>
<dbReference type="AlphaFoldDB" id="A0A2P5I1G9"/>
<protein>
    <submittedName>
        <fullName evidence="2">Uncharacterized protein</fullName>
    </submittedName>
</protein>
<gene>
    <name evidence="2" type="ORF">DHEL01_v205248</name>
</gene>
<dbReference type="InParanoid" id="A0A2P5I1G9"/>
<evidence type="ECO:0000313" key="2">
    <source>
        <dbReference type="EMBL" id="POS76352.1"/>
    </source>
</evidence>
<comment type="caution">
    <text evidence="2">The sequence shown here is derived from an EMBL/GenBank/DDBJ whole genome shotgun (WGS) entry which is preliminary data.</text>
</comment>
<dbReference type="OrthoDB" id="5238920at2759"/>
<proteinExistence type="predicted"/>
<name>A0A2P5I1G9_DIAHE</name>
<feature type="compositionally biased region" description="Basic and acidic residues" evidence="1">
    <location>
        <begin position="121"/>
        <end position="141"/>
    </location>
</feature>
<keyword evidence="3" id="KW-1185">Reference proteome</keyword>
<organism evidence="2 3">
    <name type="scientific">Diaporthe helianthi</name>
    <dbReference type="NCBI Taxonomy" id="158607"/>
    <lineage>
        <taxon>Eukaryota</taxon>
        <taxon>Fungi</taxon>
        <taxon>Dikarya</taxon>
        <taxon>Ascomycota</taxon>
        <taxon>Pezizomycotina</taxon>
        <taxon>Sordariomycetes</taxon>
        <taxon>Sordariomycetidae</taxon>
        <taxon>Diaporthales</taxon>
        <taxon>Diaporthaceae</taxon>
        <taxon>Diaporthe</taxon>
    </lineage>
</organism>
<evidence type="ECO:0000313" key="3">
    <source>
        <dbReference type="Proteomes" id="UP000094444"/>
    </source>
</evidence>
<evidence type="ECO:0000256" key="1">
    <source>
        <dbReference type="SAM" id="MobiDB-lite"/>
    </source>
</evidence>
<feature type="region of interest" description="Disordered" evidence="1">
    <location>
        <begin position="60"/>
        <end position="93"/>
    </location>
</feature>
<sequence>MKPPPKNPDLERILKFCATTTTTTTTNPPKSAPSPPLSRGEVYCLSSFARRAEQWYKEEAGRQLTQRGREAAAAAVGRSRRQPSRAAKGTLEPGDYVLRQDEVDALLLPPGATSVSASAARPRDREKGNSRRNALEHEMRCRWPATPPADGDVDGDADSESEGESEPPDQPSTQSPEARLRDFVARLRKAIHTKDQELRARHDSEGGIRHTCAAGGAGWDCVDSVYCGHGLVDRCVAWVPRAKAHLRARVRFEMEGFFSSSASNLSLSHDHDCLHIVGTRTNNNSPERLAELKKGRAAALRAETMRRMADIEARLESGGGAAAVEAEMLESPTLGRWPVESRGFPREDVGAQKVELAGLVFAVDVCIGETRVLML</sequence>
<feature type="region of interest" description="Disordered" evidence="1">
    <location>
        <begin position="19"/>
        <end position="40"/>
    </location>
</feature>
<accession>A0A2P5I1G9</accession>
<dbReference type="EMBL" id="MAVT02000379">
    <property type="protein sequence ID" value="POS76352.1"/>
    <property type="molecule type" value="Genomic_DNA"/>
</dbReference>
<feature type="region of interest" description="Disordered" evidence="1">
    <location>
        <begin position="108"/>
        <end position="178"/>
    </location>
</feature>